<dbReference type="InterPro" id="IPR001077">
    <property type="entry name" value="COMT_C"/>
</dbReference>
<dbReference type="EMBL" id="OIVN01004668">
    <property type="protein sequence ID" value="SPD18658.1"/>
    <property type="molecule type" value="Genomic_DNA"/>
</dbReference>
<reference evidence="12" key="1">
    <citation type="submission" date="2018-02" db="EMBL/GenBank/DDBJ databases">
        <authorList>
            <person name="Cohen D.B."/>
            <person name="Kent A.D."/>
        </authorList>
    </citation>
    <scope>NUCLEOTIDE SEQUENCE</scope>
</reference>
<keyword evidence="4" id="KW-0949">S-adenosyl-L-methionine</keyword>
<evidence type="ECO:0000259" key="11">
    <source>
        <dbReference type="Pfam" id="PF08100"/>
    </source>
</evidence>
<name>A0A2N9I2J0_FAGSY</name>
<feature type="domain" description="O-methyltransferase dimerisation" evidence="11">
    <location>
        <begin position="51"/>
        <end position="144"/>
    </location>
</feature>
<evidence type="ECO:0000256" key="7">
    <source>
        <dbReference type="ARBA" id="ARBA00045231"/>
    </source>
</evidence>
<dbReference type="PANTHER" id="PTHR11746">
    <property type="entry name" value="O-METHYLTRANSFERASE"/>
    <property type="match status" value="1"/>
</dbReference>
<dbReference type="InterPro" id="IPR016461">
    <property type="entry name" value="COMT-like"/>
</dbReference>
<dbReference type="SUPFAM" id="SSF46785">
    <property type="entry name" value="Winged helix' DNA-binding domain"/>
    <property type="match status" value="1"/>
</dbReference>
<gene>
    <name evidence="12" type="ORF">FSB_LOCUS46540</name>
</gene>
<keyword evidence="3" id="KW-0808">Transferase</keyword>
<accession>A0A2N9I2J0</accession>
<dbReference type="FunFam" id="1.10.10.10:FF:000357">
    <property type="entry name" value="Caffeic acid 3-O-methyltransferase"/>
    <property type="match status" value="1"/>
</dbReference>
<evidence type="ECO:0000256" key="5">
    <source>
        <dbReference type="ARBA" id="ARBA00022733"/>
    </source>
</evidence>
<keyword evidence="5" id="KW-0438">Lignin biosynthesis</keyword>
<dbReference type="GO" id="GO:0046983">
    <property type="term" value="F:protein dimerization activity"/>
    <property type="evidence" value="ECO:0007669"/>
    <property type="project" value="InterPro"/>
</dbReference>
<dbReference type="GO" id="GO:0032259">
    <property type="term" value="P:methylation"/>
    <property type="evidence" value="ECO:0007669"/>
    <property type="project" value="UniProtKB-KW"/>
</dbReference>
<evidence type="ECO:0000313" key="12">
    <source>
        <dbReference type="EMBL" id="SPD18658.1"/>
    </source>
</evidence>
<evidence type="ECO:0000256" key="8">
    <source>
        <dbReference type="PIRSR" id="PIRSR005739-1"/>
    </source>
</evidence>
<feature type="compositionally biased region" description="Polar residues" evidence="9">
    <location>
        <begin position="10"/>
        <end position="29"/>
    </location>
</feature>
<dbReference type="InterPro" id="IPR029063">
    <property type="entry name" value="SAM-dependent_MTases_sf"/>
</dbReference>
<dbReference type="InterPro" id="IPR036390">
    <property type="entry name" value="WH_DNA-bd_sf"/>
</dbReference>
<protein>
    <recommendedName>
        <fullName evidence="6">caffeate O-methyltransferase</fullName>
        <ecNumber evidence="6">2.1.1.68</ecNumber>
    </recommendedName>
</protein>
<dbReference type="GO" id="GO:0009809">
    <property type="term" value="P:lignin biosynthetic process"/>
    <property type="evidence" value="ECO:0007669"/>
    <property type="project" value="UniProtKB-KW"/>
</dbReference>
<sequence length="401" mass="44310">MGKNRRQKAQQRQEQMASSSSFAGQTNVHPTAIGNQEEQKEEEEQVFSQAMELVYGSLIPMAMHTAIELGVFEILGKVESGATLSSEQIVAQMPTTNPDAPALVERICSFLALHGVLGCSLVDDVDTLPFQRLYYLKPVSKHFARCCNQDGVSLAPLVALVHDKVYLESWSQLKNVILEGGHAFNRAHDGMNAYEYASKDARFSQVFNTAMFNRTTILVKKMLESYKGFEKLKQVVDVGGGIGVALSLITSKYPNIKGINFDLPHVIQHAPPFPGVKHVAGDMFESVPKGDAIFLKGILHAWSDDCCLKLLKNCYNALPNTGKVIVLEQILPIYADIAPFFQEKSLSDMLMMTQTPGGKERMQQELFALAFGAGFKGISIAGRVCNTIVLEFIKYPTEIRQ</sequence>
<evidence type="ECO:0000256" key="6">
    <source>
        <dbReference type="ARBA" id="ARBA00039011"/>
    </source>
</evidence>
<evidence type="ECO:0000256" key="1">
    <source>
        <dbReference type="ARBA" id="ARBA00004928"/>
    </source>
</evidence>
<dbReference type="InterPro" id="IPR036388">
    <property type="entry name" value="WH-like_DNA-bd_sf"/>
</dbReference>
<evidence type="ECO:0000256" key="9">
    <source>
        <dbReference type="SAM" id="MobiDB-lite"/>
    </source>
</evidence>
<evidence type="ECO:0000256" key="4">
    <source>
        <dbReference type="ARBA" id="ARBA00022691"/>
    </source>
</evidence>
<comment type="function">
    <text evidence="7">Catalyzes the conversion of caffeic acid to ferulic acid and of 5-hydroxyferulic acid to sinapic acid. The resulting products may subsequently be converted to the corresponding alcohols that are incorporated into lignins.</text>
</comment>
<feature type="region of interest" description="Disordered" evidence="9">
    <location>
        <begin position="1"/>
        <end position="29"/>
    </location>
</feature>
<dbReference type="SUPFAM" id="SSF53335">
    <property type="entry name" value="S-adenosyl-L-methionine-dependent methyltransferases"/>
    <property type="match status" value="1"/>
</dbReference>
<dbReference type="InterPro" id="IPR012967">
    <property type="entry name" value="COMT_dimerisation"/>
</dbReference>
<feature type="domain" description="O-methyltransferase C-terminal" evidence="10">
    <location>
        <begin position="170"/>
        <end position="376"/>
    </location>
</feature>
<evidence type="ECO:0000256" key="3">
    <source>
        <dbReference type="ARBA" id="ARBA00022679"/>
    </source>
</evidence>
<dbReference type="Pfam" id="PF00891">
    <property type="entry name" value="Methyltransf_2"/>
    <property type="match status" value="1"/>
</dbReference>
<comment type="pathway">
    <text evidence="1">Aromatic compound metabolism; phenylpropanoid biosynthesis.</text>
</comment>
<dbReference type="GO" id="GO:0047763">
    <property type="term" value="F:caffeate O-methyltransferase activity"/>
    <property type="evidence" value="ECO:0007669"/>
    <property type="project" value="UniProtKB-EC"/>
</dbReference>
<evidence type="ECO:0000256" key="2">
    <source>
        <dbReference type="ARBA" id="ARBA00022603"/>
    </source>
</evidence>
<feature type="active site" description="Proton acceptor" evidence="8">
    <location>
        <position position="300"/>
    </location>
</feature>
<dbReference type="EC" id="2.1.1.68" evidence="6"/>
<organism evidence="12">
    <name type="scientific">Fagus sylvatica</name>
    <name type="common">Beechnut</name>
    <dbReference type="NCBI Taxonomy" id="28930"/>
    <lineage>
        <taxon>Eukaryota</taxon>
        <taxon>Viridiplantae</taxon>
        <taxon>Streptophyta</taxon>
        <taxon>Embryophyta</taxon>
        <taxon>Tracheophyta</taxon>
        <taxon>Spermatophyta</taxon>
        <taxon>Magnoliopsida</taxon>
        <taxon>eudicotyledons</taxon>
        <taxon>Gunneridae</taxon>
        <taxon>Pentapetalae</taxon>
        <taxon>rosids</taxon>
        <taxon>fabids</taxon>
        <taxon>Fagales</taxon>
        <taxon>Fagaceae</taxon>
        <taxon>Fagus</taxon>
    </lineage>
</organism>
<keyword evidence="2" id="KW-0489">Methyltransferase</keyword>
<dbReference type="PROSITE" id="PS51683">
    <property type="entry name" value="SAM_OMT_II"/>
    <property type="match status" value="1"/>
</dbReference>
<proteinExistence type="predicted"/>
<evidence type="ECO:0000259" key="10">
    <source>
        <dbReference type="Pfam" id="PF00891"/>
    </source>
</evidence>
<dbReference type="Gene3D" id="1.10.10.10">
    <property type="entry name" value="Winged helix-like DNA-binding domain superfamily/Winged helix DNA-binding domain"/>
    <property type="match status" value="1"/>
</dbReference>
<dbReference type="PIRSF" id="PIRSF005739">
    <property type="entry name" value="O-mtase"/>
    <property type="match status" value="1"/>
</dbReference>
<dbReference type="FunFam" id="3.40.50.150:FF:000061">
    <property type="entry name" value="Caffeic acid O-methyltransferase"/>
    <property type="match status" value="1"/>
</dbReference>
<dbReference type="Pfam" id="PF08100">
    <property type="entry name" value="Dimerisation"/>
    <property type="match status" value="1"/>
</dbReference>
<dbReference type="Gene3D" id="3.40.50.150">
    <property type="entry name" value="Vaccinia Virus protein VP39"/>
    <property type="match status" value="1"/>
</dbReference>
<dbReference type="AlphaFoldDB" id="A0A2N9I2J0"/>